<dbReference type="SUPFAM" id="SSF53335">
    <property type="entry name" value="S-adenosyl-L-methionine-dependent methyltransferases"/>
    <property type="match status" value="1"/>
</dbReference>
<keyword evidence="6" id="KW-1185">Reference proteome</keyword>
<dbReference type="PANTHER" id="PTHR10509">
    <property type="entry name" value="O-METHYLTRANSFERASE-RELATED"/>
    <property type="match status" value="1"/>
</dbReference>
<gene>
    <name evidence="5" type="ORF">D9613_011001</name>
</gene>
<keyword evidence="1" id="KW-0489">Methyltransferase</keyword>
<dbReference type="Gene3D" id="3.40.50.150">
    <property type="entry name" value="Vaccinia Virus protein VP39"/>
    <property type="match status" value="1"/>
</dbReference>
<proteinExistence type="inferred from homology"/>
<dbReference type="GO" id="GO:0032259">
    <property type="term" value="P:methylation"/>
    <property type="evidence" value="ECO:0007669"/>
    <property type="project" value="UniProtKB-KW"/>
</dbReference>
<reference evidence="5 6" key="1">
    <citation type="submission" date="2019-12" db="EMBL/GenBank/DDBJ databases">
        <authorList>
            <person name="Floudas D."/>
            <person name="Bentzer J."/>
            <person name="Ahren D."/>
            <person name="Johansson T."/>
            <person name="Persson P."/>
            <person name="Tunlid A."/>
        </authorList>
    </citation>
    <scope>NUCLEOTIDE SEQUENCE [LARGE SCALE GENOMIC DNA]</scope>
    <source>
        <strain evidence="5 6">CBS 102.39</strain>
    </source>
</reference>
<sequence length="235" mass="25976">MHTTHVPTPEGVNHDYHVNEEWKRSDEYHNSFLIPQDDSMEAVMKNCETQGLPDIAVSAAQGKLLNLIAKSIGAKKVLEVGTLGGYSTIWFARALPTDGKVVTLEIDPHHAKVSQENFKIAGVEDKVEVVVGPATESLPKMRPDIPFDLAFIDADKEGNLFYFNEAKRLLRSGGIIIVDNVVRYGRVSDPNYKDSTIEGVRELLRALKDDKNVDATTIATVGVRGLDGFIYAVRK</sequence>
<dbReference type="InterPro" id="IPR029063">
    <property type="entry name" value="SAM-dependent_MTases_sf"/>
</dbReference>
<evidence type="ECO:0000313" key="6">
    <source>
        <dbReference type="Proteomes" id="UP000521872"/>
    </source>
</evidence>
<evidence type="ECO:0000256" key="4">
    <source>
        <dbReference type="ARBA" id="ARBA00023453"/>
    </source>
</evidence>
<dbReference type="Proteomes" id="UP000521872">
    <property type="component" value="Unassembled WGS sequence"/>
</dbReference>
<dbReference type="CDD" id="cd02440">
    <property type="entry name" value="AdoMet_MTases"/>
    <property type="match status" value="1"/>
</dbReference>
<dbReference type="EMBL" id="JAACJL010000046">
    <property type="protein sequence ID" value="KAF4613033.1"/>
    <property type="molecule type" value="Genomic_DNA"/>
</dbReference>
<evidence type="ECO:0000256" key="2">
    <source>
        <dbReference type="ARBA" id="ARBA00022679"/>
    </source>
</evidence>
<dbReference type="Pfam" id="PF01596">
    <property type="entry name" value="Methyltransf_3"/>
    <property type="match status" value="1"/>
</dbReference>
<dbReference type="GO" id="GO:0008171">
    <property type="term" value="F:O-methyltransferase activity"/>
    <property type="evidence" value="ECO:0007669"/>
    <property type="project" value="InterPro"/>
</dbReference>
<dbReference type="PANTHER" id="PTHR10509:SF14">
    <property type="entry name" value="CAFFEOYL-COA O-METHYLTRANSFERASE 3-RELATED"/>
    <property type="match status" value="1"/>
</dbReference>
<name>A0A8H4VKB9_9AGAR</name>
<organism evidence="5 6">
    <name type="scientific">Agrocybe pediades</name>
    <dbReference type="NCBI Taxonomy" id="84607"/>
    <lineage>
        <taxon>Eukaryota</taxon>
        <taxon>Fungi</taxon>
        <taxon>Dikarya</taxon>
        <taxon>Basidiomycota</taxon>
        <taxon>Agaricomycotina</taxon>
        <taxon>Agaricomycetes</taxon>
        <taxon>Agaricomycetidae</taxon>
        <taxon>Agaricales</taxon>
        <taxon>Agaricineae</taxon>
        <taxon>Strophariaceae</taxon>
        <taxon>Agrocybe</taxon>
    </lineage>
</organism>
<comment type="similarity">
    <text evidence="4">Belongs to the class I-like SAM-binding methyltransferase superfamily. Cation-dependent O-methyltransferase family.</text>
</comment>
<dbReference type="InterPro" id="IPR050362">
    <property type="entry name" value="Cation-dep_OMT"/>
</dbReference>
<accession>A0A8H4VKB9</accession>
<evidence type="ECO:0008006" key="7">
    <source>
        <dbReference type="Google" id="ProtNLM"/>
    </source>
</evidence>
<comment type="caution">
    <text evidence="5">The sequence shown here is derived from an EMBL/GenBank/DDBJ whole genome shotgun (WGS) entry which is preliminary data.</text>
</comment>
<keyword evidence="3" id="KW-0949">S-adenosyl-L-methionine</keyword>
<dbReference type="PROSITE" id="PS51682">
    <property type="entry name" value="SAM_OMT_I"/>
    <property type="match status" value="1"/>
</dbReference>
<dbReference type="AlphaFoldDB" id="A0A8H4VKB9"/>
<keyword evidence="2" id="KW-0808">Transferase</keyword>
<evidence type="ECO:0000256" key="3">
    <source>
        <dbReference type="ARBA" id="ARBA00022691"/>
    </source>
</evidence>
<dbReference type="InterPro" id="IPR002935">
    <property type="entry name" value="SAM_O-MeTrfase"/>
</dbReference>
<evidence type="ECO:0000256" key="1">
    <source>
        <dbReference type="ARBA" id="ARBA00022603"/>
    </source>
</evidence>
<protein>
    <recommendedName>
        <fullName evidence="7">O-methyltransferase</fullName>
    </recommendedName>
</protein>
<dbReference type="GO" id="GO:0008757">
    <property type="term" value="F:S-adenosylmethionine-dependent methyltransferase activity"/>
    <property type="evidence" value="ECO:0007669"/>
    <property type="project" value="TreeGrafter"/>
</dbReference>
<evidence type="ECO:0000313" key="5">
    <source>
        <dbReference type="EMBL" id="KAF4613033.1"/>
    </source>
</evidence>